<dbReference type="InterPro" id="IPR050149">
    <property type="entry name" value="Collagen_superfamily"/>
</dbReference>
<feature type="region of interest" description="Disordered" evidence="1">
    <location>
        <begin position="86"/>
        <end position="131"/>
    </location>
</feature>
<comment type="caution">
    <text evidence="2">The sequence shown here is derived from an EMBL/GenBank/DDBJ whole genome shotgun (WGS) entry which is preliminary data.</text>
</comment>
<feature type="region of interest" description="Disordered" evidence="1">
    <location>
        <begin position="145"/>
        <end position="164"/>
    </location>
</feature>
<gene>
    <name evidence="2" type="ORF">ACEWY4_006810</name>
</gene>
<dbReference type="PANTHER" id="PTHR24023">
    <property type="entry name" value="COLLAGEN ALPHA"/>
    <property type="match status" value="1"/>
</dbReference>
<evidence type="ECO:0000313" key="2">
    <source>
        <dbReference type="EMBL" id="KAL2097603.1"/>
    </source>
</evidence>
<sequence length="317" mass="33321">MSVVLFCRESEDYQDCLGKRVTQVRLVRPAYLGQRDRWAHPGYRVLQAHRARQDPQEMASHSRVFLVFLVPWGLRVYLGQLDHLGERGSPGPDGQPGVAGLPGMRGEPGQDGQSIAGPPGLPGPPGPIVSLQDLLLNDTEGIFNLTEIRGPPGPRGEKGEPGVTIAADGSLVTGMRGPRGPKGLKGDRGLAGEAGIMGPPGPPGPPGLPGRILGLNGVTVATKDRKETGASLGHPARLVCQAGLALWDLKETRLLAHQVTQAPLADLVSLGLGGPVDLGHLAHPDLLGHPQLMVQLLASLALLVLLGYQELLATELL</sequence>
<dbReference type="AlphaFoldDB" id="A0ABD1KEQ0"/>
<keyword evidence="3" id="KW-1185">Reference proteome</keyword>
<accession>A0ABD1KEQ0</accession>
<dbReference type="Pfam" id="PF01391">
    <property type="entry name" value="Collagen"/>
    <property type="match status" value="1"/>
</dbReference>
<name>A0ABD1KEQ0_9TELE</name>
<dbReference type="EMBL" id="JBHFQA010000006">
    <property type="protein sequence ID" value="KAL2097603.1"/>
    <property type="molecule type" value="Genomic_DNA"/>
</dbReference>
<dbReference type="PANTHER" id="PTHR24023:SF1106">
    <property type="entry name" value="VIKING, ISOFORM A"/>
    <property type="match status" value="1"/>
</dbReference>
<proteinExistence type="predicted"/>
<reference evidence="2 3" key="1">
    <citation type="submission" date="2024-09" db="EMBL/GenBank/DDBJ databases">
        <title>A chromosome-level genome assembly of Gray's grenadier anchovy, Coilia grayii.</title>
        <authorList>
            <person name="Fu Z."/>
        </authorList>
    </citation>
    <scope>NUCLEOTIDE SEQUENCE [LARGE SCALE GENOMIC DNA]</scope>
    <source>
        <strain evidence="2">G4</strain>
        <tissue evidence="2">Muscle</tissue>
    </source>
</reference>
<dbReference type="InterPro" id="IPR008160">
    <property type="entry name" value="Collagen"/>
</dbReference>
<evidence type="ECO:0000313" key="3">
    <source>
        <dbReference type="Proteomes" id="UP001591681"/>
    </source>
</evidence>
<protein>
    <submittedName>
        <fullName evidence="2">Uncharacterized protein</fullName>
    </submittedName>
</protein>
<organism evidence="2 3">
    <name type="scientific">Coilia grayii</name>
    <name type="common">Gray's grenadier anchovy</name>
    <dbReference type="NCBI Taxonomy" id="363190"/>
    <lineage>
        <taxon>Eukaryota</taxon>
        <taxon>Metazoa</taxon>
        <taxon>Chordata</taxon>
        <taxon>Craniata</taxon>
        <taxon>Vertebrata</taxon>
        <taxon>Euteleostomi</taxon>
        <taxon>Actinopterygii</taxon>
        <taxon>Neopterygii</taxon>
        <taxon>Teleostei</taxon>
        <taxon>Clupei</taxon>
        <taxon>Clupeiformes</taxon>
        <taxon>Clupeoidei</taxon>
        <taxon>Engraulidae</taxon>
        <taxon>Coilinae</taxon>
        <taxon>Coilia</taxon>
    </lineage>
</organism>
<evidence type="ECO:0000256" key="1">
    <source>
        <dbReference type="SAM" id="MobiDB-lite"/>
    </source>
</evidence>
<dbReference type="Proteomes" id="UP001591681">
    <property type="component" value="Unassembled WGS sequence"/>
</dbReference>